<protein>
    <recommendedName>
        <fullName evidence="3">alpha-mannosidase</fullName>
        <ecNumber evidence="3">3.2.1.24</ecNumber>
    </recommendedName>
</protein>
<keyword evidence="5" id="KW-0378">Hydrolase</keyword>
<keyword evidence="4" id="KW-0479">Metal-binding</keyword>
<comment type="catalytic activity">
    <reaction evidence="1">
        <text>Hydrolysis of terminal, non-reducing alpha-D-mannose residues in alpha-D-mannosides.</text>
        <dbReference type="EC" id="3.2.1.24"/>
    </reaction>
</comment>
<dbReference type="Pfam" id="PF01074">
    <property type="entry name" value="Glyco_hydro_38N"/>
    <property type="match status" value="1"/>
</dbReference>
<dbReference type="SUPFAM" id="SSF74650">
    <property type="entry name" value="Galactose mutarotase-like"/>
    <property type="match status" value="1"/>
</dbReference>
<evidence type="ECO:0000256" key="7">
    <source>
        <dbReference type="SAM" id="MobiDB-lite"/>
    </source>
</evidence>
<dbReference type="Pfam" id="PF07748">
    <property type="entry name" value="Glyco_hydro_38C"/>
    <property type="match status" value="1"/>
</dbReference>
<keyword evidence="6" id="KW-0326">Glycosidase</keyword>
<dbReference type="Pfam" id="PF09261">
    <property type="entry name" value="Alpha-mann_mid"/>
    <property type="match status" value="1"/>
</dbReference>
<accession>A0ABP9XUW0</accession>
<feature type="region of interest" description="Disordered" evidence="7">
    <location>
        <begin position="1"/>
        <end position="22"/>
    </location>
</feature>
<dbReference type="Gene3D" id="1.20.1270.50">
    <property type="entry name" value="Glycoside hydrolase family 38, central domain"/>
    <property type="match status" value="1"/>
</dbReference>
<dbReference type="InterPro" id="IPR028995">
    <property type="entry name" value="Glyco_hydro_57/38_cen_sf"/>
</dbReference>
<evidence type="ECO:0000259" key="8">
    <source>
        <dbReference type="SMART" id="SM00872"/>
    </source>
</evidence>
<dbReference type="Pfam" id="PF22907">
    <property type="entry name" value="Ams1-like_1st"/>
    <property type="match status" value="1"/>
</dbReference>
<gene>
    <name evidence="9" type="ORF">HPULCUR_003987</name>
</gene>
<comment type="similarity">
    <text evidence="2">Belongs to the glycosyl hydrolase 38 family.</text>
</comment>
<dbReference type="InterPro" id="IPR011013">
    <property type="entry name" value="Gal_mutarotase_sf_dom"/>
</dbReference>
<dbReference type="PANTHER" id="PTHR46017:SF1">
    <property type="entry name" value="ALPHA-MANNOSIDASE 2C1"/>
    <property type="match status" value="1"/>
</dbReference>
<evidence type="ECO:0000256" key="1">
    <source>
        <dbReference type="ARBA" id="ARBA00000365"/>
    </source>
</evidence>
<evidence type="ECO:0000256" key="2">
    <source>
        <dbReference type="ARBA" id="ARBA00009792"/>
    </source>
</evidence>
<evidence type="ECO:0000256" key="4">
    <source>
        <dbReference type="ARBA" id="ARBA00022723"/>
    </source>
</evidence>
<dbReference type="SMART" id="SM00872">
    <property type="entry name" value="Alpha-mann_mid"/>
    <property type="match status" value="1"/>
</dbReference>
<evidence type="ECO:0000256" key="5">
    <source>
        <dbReference type="ARBA" id="ARBA00022801"/>
    </source>
</evidence>
<dbReference type="SUPFAM" id="SSF88688">
    <property type="entry name" value="Families 57/38 glycoside transferase middle domain"/>
    <property type="match status" value="1"/>
</dbReference>
<feature type="domain" description="Glycoside hydrolase family 38 central" evidence="8">
    <location>
        <begin position="543"/>
        <end position="626"/>
    </location>
</feature>
<dbReference type="InterPro" id="IPR011330">
    <property type="entry name" value="Glyco_hydro/deAcase_b/a-brl"/>
</dbReference>
<name>A0ABP9XUW0_9FUNG</name>
<organism evidence="9 10">
    <name type="scientific">Helicostylum pulchrum</name>
    <dbReference type="NCBI Taxonomy" id="562976"/>
    <lineage>
        <taxon>Eukaryota</taxon>
        <taxon>Fungi</taxon>
        <taxon>Fungi incertae sedis</taxon>
        <taxon>Mucoromycota</taxon>
        <taxon>Mucoromycotina</taxon>
        <taxon>Mucoromycetes</taxon>
        <taxon>Mucorales</taxon>
        <taxon>Mucorineae</taxon>
        <taxon>Mucoraceae</taxon>
        <taxon>Helicostylum</taxon>
    </lineage>
</organism>
<dbReference type="Gene3D" id="2.70.98.30">
    <property type="entry name" value="Golgi alpha-mannosidase II, domain 4"/>
    <property type="match status" value="1"/>
</dbReference>
<evidence type="ECO:0000313" key="10">
    <source>
        <dbReference type="Proteomes" id="UP001476247"/>
    </source>
</evidence>
<reference evidence="9 10" key="1">
    <citation type="submission" date="2024-04" db="EMBL/GenBank/DDBJ databases">
        <title>genome sequences of Mucor flavus KT1a and Helicostylum pulchrum KT1b strains isolation_sourced from the surface of a dry-aged beef.</title>
        <authorList>
            <person name="Toyotome T."/>
            <person name="Hosono M."/>
            <person name="Torimaru M."/>
            <person name="Fukuda K."/>
            <person name="Mikami N."/>
        </authorList>
    </citation>
    <scope>NUCLEOTIDE SEQUENCE [LARGE SCALE GENOMIC DNA]</scope>
    <source>
        <strain evidence="9 10">KT1b</strain>
    </source>
</reference>
<dbReference type="InterPro" id="IPR054723">
    <property type="entry name" value="Ams1-like_N"/>
</dbReference>
<sequence length="1111" mass="126624">MTIYGHRHNHHANTLVNPPLDNAPRVPKNITHSRIDNFLSGGGQFYGMGIHRNLWTKRQTGRPNVELKVYSVPDLKRITFKEAVAQKFEDFKLDDDRKFGPSWSTHWFRVTINIARELDGEQVVLQWDMGCEGMVWSTDGKPLQGLTGGSDQARHDYIVTKRARTGDKFNFYIESACNGMFGVGANDAMVADPNRYFKVTQADLVVANRHMQSLYHDLTIIRGITYDTVQDSSRARQALSVTNQVINHFIADDPSAIKECNKLTQDFLSAKTGSGQHQITAVGNCHIDTAWLWPYDETKRKIARSWSSQLDLISRYPEYVFTGSQVQQYEWLKELYPSLFDQIKETEKTGQWEIIGGSWVEHDTNMPSGESLCRQMLLGQRFFQKHFGKRTRVFWLPDSFGYSAQLPQVLRESGCDYFFTQKLSWNNINKFPLSTFWWTGIDDTSILAHLTPAETYTASVTPSEVYKCAKNHHDIESSNTSLLVYGHGDGGGGPTPEMLERLKRMKDVDGLPSVKPGSATDFFQDLEKTSGPLQSYKGELYLEFHRGTYTSQALVKRGNRKGEVIIRDMELLATTAKLYANQMKVKYSYPYEEITRLWKLLCLNQFHDCLPGSAINLAYVDVHKFHREVISESLNLRHKAQSLLISERAKDKLQTQKGHQGVIVFNTLPWVRSDVILSPEKSMKWSNQQWCGEYEYLLVENIPGLGASGFIENSLNSKKIVTAKKDALGKETKKNSGQEEHLKFNIPLAYVDKAGHYVLENQNLKASFNLDGQLVELIDKKSDRGNLIPDKSHGNVLQLYEDVPTYWDAWDVEIYHLQKYVTLEGQKNIKIISEGPLKAEIRFEHQISDVSSIEQVVSLTCIGERIEFDNFVEWHESHQFLKVEFSWDIVTDFATYDIQYGVVRRPTNYNTTIDSAKFEVCGHKFADMSESNYGIALMNDCKYGYATHGKTQRLSLLRAPKGPDEHADMGQHKFKYAIYPHRGNFSSSNVMQSALEFNTPLSIRHAKGDDIQNGQVVPSLFRIDPPNQIIIDTVKLAEDDNGKGKQVILRLYEAYGGKSSAILHSHLDIKHIQISNILEDDTENYLEQQPVGGFLLTLKAFQIMTLKVDLL</sequence>
<dbReference type="InterPro" id="IPR011682">
    <property type="entry name" value="Glyco_hydro_38_C"/>
</dbReference>
<comment type="caution">
    <text evidence="9">The sequence shown here is derived from an EMBL/GenBank/DDBJ whole genome shotgun (WGS) entry which is preliminary data.</text>
</comment>
<dbReference type="InterPro" id="IPR015341">
    <property type="entry name" value="Glyco_hydro_38_cen"/>
</dbReference>
<dbReference type="Proteomes" id="UP001476247">
    <property type="component" value="Unassembled WGS sequence"/>
</dbReference>
<evidence type="ECO:0000313" key="9">
    <source>
        <dbReference type="EMBL" id="GAA5798582.1"/>
    </source>
</evidence>
<dbReference type="EMBL" id="BAABUJ010000010">
    <property type="protein sequence ID" value="GAA5798582.1"/>
    <property type="molecule type" value="Genomic_DNA"/>
</dbReference>
<evidence type="ECO:0000256" key="3">
    <source>
        <dbReference type="ARBA" id="ARBA00012752"/>
    </source>
</evidence>
<dbReference type="InterPro" id="IPR027291">
    <property type="entry name" value="Glyco_hydro_38_N_sf"/>
</dbReference>
<keyword evidence="10" id="KW-1185">Reference proteome</keyword>
<dbReference type="Pfam" id="PF17677">
    <property type="entry name" value="Glyco_hydro38C2"/>
    <property type="match status" value="1"/>
</dbReference>
<dbReference type="InterPro" id="IPR000602">
    <property type="entry name" value="Glyco_hydro_38_N"/>
</dbReference>
<evidence type="ECO:0000256" key="6">
    <source>
        <dbReference type="ARBA" id="ARBA00023295"/>
    </source>
</evidence>
<feature type="compositionally biased region" description="Basic residues" evidence="7">
    <location>
        <begin position="1"/>
        <end position="11"/>
    </location>
</feature>
<proteinExistence type="inferred from homology"/>
<dbReference type="InterPro" id="IPR037094">
    <property type="entry name" value="Glyco_hydro_38_cen_sf"/>
</dbReference>
<dbReference type="SUPFAM" id="SSF88713">
    <property type="entry name" value="Glycoside hydrolase/deacetylase"/>
    <property type="match status" value="1"/>
</dbReference>
<dbReference type="PANTHER" id="PTHR46017">
    <property type="entry name" value="ALPHA-MANNOSIDASE 2C1"/>
    <property type="match status" value="1"/>
</dbReference>
<dbReference type="EC" id="3.2.1.24" evidence="3"/>
<dbReference type="Gene3D" id="3.20.110.10">
    <property type="entry name" value="Glycoside hydrolase 38, N terminal domain"/>
    <property type="match status" value="1"/>
</dbReference>
<dbReference type="InterPro" id="IPR041147">
    <property type="entry name" value="GH38_C"/>
</dbReference>